<proteinExistence type="predicted"/>
<feature type="domain" description="DUF427" evidence="1">
    <location>
        <begin position="7"/>
        <end position="92"/>
    </location>
</feature>
<evidence type="ECO:0000313" key="2">
    <source>
        <dbReference type="EMBL" id="KAG0567799.1"/>
    </source>
</evidence>
<reference evidence="2" key="1">
    <citation type="submission" date="2020-06" db="EMBL/GenBank/DDBJ databases">
        <title>WGS assembly of Ceratodon purpureus strain R40.</title>
        <authorList>
            <person name="Carey S.B."/>
            <person name="Jenkins J."/>
            <person name="Shu S."/>
            <person name="Lovell J.T."/>
            <person name="Sreedasyam A."/>
            <person name="Maumus F."/>
            <person name="Tiley G.P."/>
            <person name="Fernandez-Pozo N."/>
            <person name="Barry K."/>
            <person name="Chen C."/>
            <person name="Wang M."/>
            <person name="Lipzen A."/>
            <person name="Daum C."/>
            <person name="Saski C.A."/>
            <person name="Payton A.C."/>
            <person name="Mcbreen J.C."/>
            <person name="Conrad R.E."/>
            <person name="Kollar L.M."/>
            <person name="Olsson S."/>
            <person name="Huttunen S."/>
            <person name="Landis J.B."/>
            <person name="Wickett N.J."/>
            <person name="Johnson M.G."/>
            <person name="Rensing S.A."/>
            <person name="Grimwood J."/>
            <person name="Schmutz J."/>
            <person name="Mcdaniel S.F."/>
        </authorList>
    </citation>
    <scope>NUCLEOTIDE SEQUENCE</scope>
    <source>
        <strain evidence="2">R40</strain>
    </source>
</reference>
<dbReference type="InterPro" id="IPR007361">
    <property type="entry name" value="DUF427"/>
</dbReference>
<gene>
    <name evidence="2" type="ORF">KC19_7G161900</name>
</gene>
<dbReference type="Gene3D" id="2.170.150.40">
    <property type="entry name" value="Domain of unknown function (DUF427)"/>
    <property type="match status" value="1"/>
</dbReference>
<name>A0A8T0HCC7_CERPU</name>
<dbReference type="EMBL" id="CM026428">
    <property type="protein sequence ID" value="KAG0567799.1"/>
    <property type="molecule type" value="Genomic_DNA"/>
</dbReference>
<dbReference type="Proteomes" id="UP000822688">
    <property type="component" value="Chromosome 7"/>
</dbReference>
<dbReference type="InterPro" id="IPR038694">
    <property type="entry name" value="DUF427_sf"/>
</dbReference>
<dbReference type="PANTHER" id="PTHR34310:SF5">
    <property type="entry name" value="DUF427 DOMAIN PROTEIN (AFU_ORTHOLOGUE AFUA_3G02220)"/>
    <property type="match status" value="1"/>
</dbReference>
<evidence type="ECO:0000313" key="3">
    <source>
        <dbReference type="Proteomes" id="UP000822688"/>
    </source>
</evidence>
<accession>A0A8T0HCC7</accession>
<dbReference type="OrthoDB" id="18996at2759"/>
<dbReference type="Pfam" id="PF04248">
    <property type="entry name" value="NTP_transf_9"/>
    <property type="match status" value="1"/>
</dbReference>
<evidence type="ECO:0000259" key="1">
    <source>
        <dbReference type="Pfam" id="PF04248"/>
    </source>
</evidence>
<keyword evidence="3" id="KW-1185">Reference proteome</keyword>
<protein>
    <recommendedName>
        <fullName evidence="1">DUF427 domain-containing protein</fullName>
    </recommendedName>
</protein>
<organism evidence="2 3">
    <name type="scientific">Ceratodon purpureus</name>
    <name type="common">Fire moss</name>
    <name type="synonym">Dicranum purpureum</name>
    <dbReference type="NCBI Taxonomy" id="3225"/>
    <lineage>
        <taxon>Eukaryota</taxon>
        <taxon>Viridiplantae</taxon>
        <taxon>Streptophyta</taxon>
        <taxon>Embryophyta</taxon>
        <taxon>Bryophyta</taxon>
        <taxon>Bryophytina</taxon>
        <taxon>Bryopsida</taxon>
        <taxon>Dicranidae</taxon>
        <taxon>Pseudoditrichales</taxon>
        <taxon>Ditrichaceae</taxon>
        <taxon>Ceratodon</taxon>
    </lineage>
</organism>
<dbReference type="PANTHER" id="PTHR34310">
    <property type="entry name" value="DUF427 DOMAIN PROTEIN (AFU_ORTHOLOGUE AFUA_3G02220)"/>
    <property type="match status" value="1"/>
</dbReference>
<dbReference type="AlphaFoldDB" id="A0A8T0HCC7"/>
<sequence>MASAMTRAIWNGAVIAATDTYELVEGNVYFPPSTVDMQYAKPSDTHTTCGWKGQASYYTIVVDGKENKDAAWFYPSPKPAANNIKDYVAFWKGVQIEKAPIIR</sequence>
<comment type="caution">
    <text evidence="2">The sequence shown here is derived from an EMBL/GenBank/DDBJ whole genome shotgun (WGS) entry which is preliminary data.</text>
</comment>